<reference evidence="2 3" key="1">
    <citation type="submission" date="2023-09" db="EMBL/GenBank/DDBJ databases">
        <title>Multi-omics analysis of a traditional fermented food reveals byproduct-associated fungal strains for waste-to-food upcycling.</title>
        <authorList>
            <consortium name="Lawrence Berkeley National Laboratory"/>
            <person name="Rekdal V.M."/>
            <person name="Villalobos-Escobedo J.M."/>
            <person name="Rodriguez-Valeron N."/>
            <person name="Garcia M.O."/>
            <person name="Vasquez D.P."/>
            <person name="Damayanti I."/>
            <person name="Sorensen P.M."/>
            <person name="Baidoo E.E."/>
            <person name="De Carvalho A.C."/>
            <person name="Riley R."/>
            <person name="Lipzen A."/>
            <person name="He G."/>
            <person name="Yan M."/>
            <person name="Haridas S."/>
            <person name="Daum C."/>
            <person name="Yoshinaga Y."/>
            <person name="Ng V."/>
            <person name="Grigoriev I.V."/>
            <person name="Munk R."/>
            <person name="Nuraida L."/>
            <person name="Wijaya C.H."/>
            <person name="Morales P.-C."/>
            <person name="Keasling J.D."/>
        </authorList>
    </citation>
    <scope>NUCLEOTIDE SEQUENCE [LARGE SCALE GENOMIC DNA]</scope>
    <source>
        <strain evidence="2 3">FGSC 2613</strain>
    </source>
</reference>
<gene>
    <name evidence="2" type="ORF">QR685DRAFT_568472</name>
</gene>
<evidence type="ECO:0000313" key="3">
    <source>
        <dbReference type="Proteomes" id="UP001451303"/>
    </source>
</evidence>
<organism evidence="2 3">
    <name type="scientific">Neurospora intermedia</name>
    <dbReference type="NCBI Taxonomy" id="5142"/>
    <lineage>
        <taxon>Eukaryota</taxon>
        <taxon>Fungi</taxon>
        <taxon>Dikarya</taxon>
        <taxon>Ascomycota</taxon>
        <taxon>Pezizomycotina</taxon>
        <taxon>Sordariomycetes</taxon>
        <taxon>Sordariomycetidae</taxon>
        <taxon>Sordariales</taxon>
        <taxon>Sordariaceae</taxon>
        <taxon>Neurospora</taxon>
    </lineage>
</organism>
<name>A0ABR3DV09_NEUIN</name>
<accession>A0ABR3DV09</accession>
<keyword evidence="3" id="KW-1185">Reference proteome</keyword>
<dbReference type="EMBL" id="JAVLET010000001">
    <property type="protein sequence ID" value="KAL0475731.1"/>
    <property type="molecule type" value="Genomic_DNA"/>
</dbReference>
<proteinExistence type="predicted"/>
<evidence type="ECO:0000313" key="2">
    <source>
        <dbReference type="EMBL" id="KAL0475731.1"/>
    </source>
</evidence>
<sequence>MVSCRYANKLVATMLPCSGGPRPKHTYLLTKGKKGPMVPCFRLLKPQDNQNEWICGWVREFDYNVCLRKNLQPPDGVTRLLTDDLVWPGCWNTLRSLNGNQRTKKKDGQPKSKPKSRAET</sequence>
<dbReference type="Proteomes" id="UP001451303">
    <property type="component" value="Unassembled WGS sequence"/>
</dbReference>
<evidence type="ECO:0000256" key="1">
    <source>
        <dbReference type="SAM" id="MobiDB-lite"/>
    </source>
</evidence>
<comment type="caution">
    <text evidence="2">The sequence shown here is derived from an EMBL/GenBank/DDBJ whole genome shotgun (WGS) entry which is preliminary data.</text>
</comment>
<feature type="compositionally biased region" description="Basic and acidic residues" evidence="1">
    <location>
        <begin position="106"/>
        <end position="120"/>
    </location>
</feature>
<feature type="region of interest" description="Disordered" evidence="1">
    <location>
        <begin position="96"/>
        <end position="120"/>
    </location>
</feature>
<protein>
    <submittedName>
        <fullName evidence="2">Uncharacterized protein</fullName>
    </submittedName>
</protein>